<feature type="compositionally biased region" description="Polar residues" evidence="7">
    <location>
        <begin position="7"/>
        <end position="22"/>
    </location>
</feature>
<evidence type="ECO:0000313" key="10">
    <source>
        <dbReference type="EMBL" id="TPG63414.1"/>
    </source>
</evidence>
<dbReference type="Pfam" id="PF00892">
    <property type="entry name" value="EamA"/>
    <property type="match status" value="1"/>
</dbReference>
<evidence type="ECO:0000313" key="11">
    <source>
        <dbReference type="Proteomes" id="UP000317663"/>
    </source>
</evidence>
<dbReference type="PANTHER" id="PTHR32322:SF2">
    <property type="entry name" value="EAMA DOMAIN-CONTAINING PROTEIN"/>
    <property type="match status" value="1"/>
</dbReference>
<feature type="transmembrane region" description="Helical" evidence="8">
    <location>
        <begin position="174"/>
        <end position="195"/>
    </location>
</feature>
<keyword evidence="3" id="KW-1003">Cell membrane</keyword>
<keyword evidence="4 8" id="KW-0812">Transmembrane</keyword>
<evidence type="ECO:0000256" key="6">
    <source>
        <dbReference type="ARBA" id="ARBA00023136"/>
    </source>
</evidence>
<feature type="transmembrane region" description="Helical" evidence="8">
    <location>
        <begin position="124"/>
        <end position="144"/>
    </location>
</feature>
<dbReference type="InterPro" id="IPR050638">
    <property type="entry name" value="AA-Vitamin_Transporters"/>
</dbReference>
<accession>A0A502GNG4</accession>
<evidence type="ECO:0000256" key="2">
    <source>
        <dbReference type="ARBA" id="ARBA00007362"/>
    </source>
</evidence>
<dbReference type="EMBL" id="RCZD01000003">
    <property type="protein sequence ID" value="TPG63414.1"/>
    <property type="molecule type" value="Genomic_DNA"/>
</dbReference>
<comment type="subcellular location">
    <subcellularLocation>
        <location evidence="1">Cell membrane</location>
        <topology evidence="1">Multi-pass membrane protein</topology>
    </subcellularLocation>
</comment>
<comment type="caution">
    <text evidence="10">The sequence shown here is derived from an EMBL/GenBank/DDBJ whole genome shotgun (WGS) entry which is preliminary data.</text>
</comment>
<protein>
    <submittedName>
        <fullName evidence="10">Threonine/homoserine exporter RhtA</fullName>
    </submittedName>
</protein>
<evidence type="ECO:0000256" key="3">
    <source>
        <dbReference type="ARBA" id="ARBA00022475"/>
    </source>
</evidence>
<feature type="transmembrane region" description="Helical" evidence="8">
    <location>
        <begin position="207"/>
        <end position="225"/>
    </location>
</feature>
<evidence type="ECO:0000256" key="4">
    <source>
        <dbReference type="ARBA" id="ARBA00022692"/>
    </source>
</evidence>
<keyword evidence="5 8" id="KW-1133">Transmembrane helix</keyword>
<dbReference type="InterPro" id="IPR037185">
    <property type="entry name" value="EmrE-like"/>
</dbReference>
<feature type="transmembrane region" description="Helical" evidence="8">
    <location>
        <begin position="231"/>
        <end position="254"/>
    </location>
</feature>
<dbReference type="PANTHER" id="PTHR32322">
    <property type="entry name" value="INNER MEMBRANE TRANSPORTER"/>
    <property type="match status" value="1"/>
</dbReference>
<dbReference type="NCBIfam" id="NF007823">
    <property type="entry name" value="PRK10532.1"/>
    <property type="match status" value="1"/>
</dbReference>
<dbReference type="AlphaFoldDB" id="A0A502GNG4"/>
<feature type="region of interest" description="Disordered" evidence="7">
    <location>
        <begin position="1"/>
        <end position="22"/>
    </location>
</feature>
<sequence length="331" mass="34789">MTKSDKNSSTGDSSIDNRTVDTPYSDTPALPALAKTASPFIAVLLLLIAMLSLQGGASLAKTLFPLVGPQGVTALRLGIGSLLLLAWFRPWRMKIRGGNFRALLIYGLALGSMNYSFYLAIQTIPLGVGVALEFTGPLAVAMFSSRRPVDFVWVILAVVGLWFLLPLGHDTDSIDPKGACLALFAGACWAIYILAGQRAGSSYGPGTAAIGSLIGAMIFFPIGAFQAHTSIFTLSILPLGLLIALLTSAVPYSLEMIAMTRLPAKTFGTLMSMEPAMAAMSGIIFLGEYLNGLQWLALAAIIAASAGSTLTIQRKTKLDTVEVAGNNPSGK</sequence>
<dbReference type="OrthoDB" id="9815120at2"/>
<feature type="transmembrane region" description="Helical" evidence="8">
    <location>
        <begin position="293"/>
        <end position="312"/>
    </location>
</feature>
<dbReference type="GO" id="GO:0016020">
    <property type="term" value="C:membrane"/>
    <property type="evidence" value="ECO:0007669"/>
    <property type="project" value="UniProtKB-SubCell"/>
</dbReference>
<comment type="similarity">
    <text evidence="2">Belongs to the EamA transporter family.</text>
</comment>
<evidence type="ECO:0000256" key="1">
    <source>
        <dbReference type="ARBA" id="ARBA00004651"/>
    </source>
</evidence>
<feature type="transmembrane region" description="Helical" evidence="8">
    <location>
        <begin position="66"/>
        <end position="88"/>
    </location>
</feature>
<keyword evidence="11" id="KW-1185">Reference proteome</keyword>
<evidence type="ECO:0000256" key="8">
    <source>
        <dbReference type="SAM" id="Phobius"/>
    </source>
</evidence>
<name>A0A502GNG4_9GAMM</name>
<reference evidence="10 11" key="1">
    <citation type="journal article" date="2019" name="Environ. Microbiol.">
        <title>Species interactions and distinct microbial communities in high Arctic permafrost affected cryosols are associated with the CH4 and CO2 gas fluxes.</title>
        <authorList>
            <person name="Altshuler I."/>
            <person name="Hamel J."/>
            <person name="Turney S."/>
            <person name="Magnuson E."/>
            <person name="Levesque R."/>
            <person name="Greer C."/>
            <person name="Whyte L.G."/>
        </authorList>
    </citation>
    <scope>NUCLEOTIDE SEQUENCE [LARGE SCALE GENOMIC DNA]</scope>
    <source>
        <strain evidence="10 11">E4</strain>
    </source>
</reference>
<keyword evidence="6 8" id="KW-0472">Membrane</keyword>
<feature type="transmembrane region" description="Helical" evidence="8">
    <location>
        <begin position="40"/>
        <end position="60"/>
    </location>
</feature>
<proteinExistence type="inferred from homology"/>
<gene>
    <name evidence="10" type="primary">rhtA</name>
    <name evidence="10" type="ORF">EAH77_07565</name>
</gene>
<dbReference type="Proteomes" id="UP000317663">
    <property type="component" value="Unassembled WGS sequence"/>
</dbReference>
<evidence type="ECO:0000259" key="9">
    <source>
        <dbReference type="Pfam" id="PF00892"/>
    </source>
</evidence>
<dbReference type="InterPro" id="IPR000620">
    <property type="entry name" value="EamA_dom"/>
</dbReference>
<feature type="transmembrane region" description="Helical" evidence="8">
    <location>
        <begin position="100"/>
        <end position="118"/>
    </location>
</feature>
<organism evidence="10 11">
    <name type="scientific">Ewingella americana</name>
    <dbReference type="NCBI Taxonomy" id="41202"/>
    <lineage>
        <taxon>Bacteria</taxon>
        <taxon>Pseudomonadati</taxon>
        <taxon>Pseudomonadota</taxon>
        <taxon>Gammaproteobacteria</taxon>
        <taxon>Enterobacterales</taxon>
        <taxon>Yersiniaceae</taxon>
        <taxon>Ewingella</taxon>
    </lineage>
</organism>
<feature type="transmembrane region" description="Helical" evidence="8">
    <location>
        <begin position="266"/>
        <end position="287"/>
    </location>
</feature>
<evidence type="ECO:0000256" key="5">
    <source>
        <dbReference type="ARBA" id="ARBA00022989"/>
    </source>
</evidence>
<feature type="domain" description="EamA" evidence="9">
    <location>
        <begin position="177"/>
        <end position="306"/>
    </location>
</feature>
<feature type="transmembrane region" description="Helical" evidence="8">
    <location>
        <begin position="151"/>
        <end position="168"/>
    </location>
</feature>
<evidence type="ECO:0000256" key="7">
    <source>
        <dbReference type="SAM" id="MobiDB-lite"/>
    </source>
</evidence>
<dbReference type="SUPFAM" id="SSF103481">
    <property type="entry name" value="Multidrug resistance efflux transporter EmrE"/>
    <property type="match status" value="2"/>
</dbReference>